<dbReference type="PANTHER" id="PTHR43669:SF3">
    <property type="entry name" value="ALCOHOL DEHYDROGENASE, PUTATIVE (AFU_ORTHOLOGUE AFUA_3G03445)-RELATED"/>
    <property type="match status" value="1"/>
</dbReference>
<evidence type="ECO:0000313" key="7">
    <source>
        <dbReference type="Proteomes" id="UP000282582"/>
    </source>
</evidence>
<keyword evidence="2" id="KW-0560">Oxidoreductase</keyword>
<dbReference type="PRINTS" id="PR00081">
    <property type="entry name" value="GDHRDH"/>
</dbReference>
<dbReference type="Gene3D" id="3.40.50.720">
    <property type="entry name" value="NAD(P)-binding Rossmann-like Domain"/>
    <property type="match status" value="1"/>
</dbReference>
<protein>
    <recommendedName>
        <fullName evidence="8">Ketoreductase (KR) domain-containing protein</fullName>
    </recommendedName>
</protein>
<dbReference type="SUPFAM" id="SSF51735">
    <property type="entry name" value="NAD(P)-binding Rossmann-fold domains"/>
    <property type="match status" value="1"/>
</dbReference>
<proteinExistence type="inferred from homology"/>
<dbReference type="InterPro" id="IPR002347">
    <property type="entry name" value="SDR_fam"/>
</dbReference>
<dbReference type="EMBL" id="QWIJ01002195">
    <property type="protein sequence ID" value="RMX72431.1"/>
    <property type="molecule type" value="Genomic_DNA"/>
</dbReference>
<dbReference type="AlphaFoldDB" id="A0A3M6XK43"/>
<evidence type="ECO:0000256" key="1">
    <source>
        <dbReference type="ARBA" id="ARBA00006484"/>
    </source>
</evidence>
<dbReference type="GO" id="GO:0016491">
    <property type="term" value="F:oxidoreductase activity"/>
    <property type="evidence" value="ECO:0007669"/>
    <property type="project" value="UniProtKB-KW"/>
</dbReference>
<dbReference type="PANTHER" id="PTHR43669">
    <property type="entry name" value="5-KETO-D-GLUCONATE 5-REDUCTASE"/>
    <property type="match status" value="1"/>
</dbReference>
<evidence type="ECO:0000256" key="3">
    <source>
        <dbReference type="SAM" id="MobiDB-lite"/>
    </source>
</evidence>
<name>A0A3M6XK43_HORWE</name>
<dbReference type="Proteomes" id="UP000281245">
    <property type="component" value="Unassembled WGS sequence"/>
</dbReference>
<gene>
    <name evidence="5" type="ORF">D0868_14292</name>
    <name evidence="4" type="ORF">D0869_14627</name>
</gene>
<comment type="similarity">
    <text evidence="1">Belongs to the short-chain dehydrogenases/reductases (SDR) family.</text>
</comment>
<evidence type="ECO:0000256" key="2">
    <source>
        <dbReference type="ARBA" id="ARBA00023002"/>
    </source>
</evidence>
<reference evidence="6 7" key="1">
    <citation type="journal article" date="2018" name="BMC Genomics">
        <title>Genomic evidence for intraspecific hybridization in a clonal and extremely halotolerant yeast.</title>
        <authorList>
            <person name="Gostincar C."/>
            <person name="Stajich J.E."/>
            <person name="Zupancic J."/>
            <person name="Zalar P."/>
            <person name="Gunde-Cimerman N."/>
        </authorList>
    </citation>
    <scope>NUCLEOTIDE SEQUENCE [LARGE SCALE GENOMIC DNA]</scope>
    <source>
        <strain evidence="5 7">EXF-6654</strain>
        <strain evidence="4 6">EXF-6656</strain>
    </source>
</reference>
<sequence length="168" mass="17510">MASTWEWKPYTKTIHRSGYAAIDPTNPANSAAGKVVLVTGGGAGIGKSIAEAFVKAGAKAVVLLGRREDVLKKAQKQLSAGGVSTRVFTFSADVVDEPALKSAFESAAKEVGPIDIVVANAAYLARPDAAATADLADWWKGYGESSPAPRDWNSADKIGQKSTSEAPF</sequence>
<evidence type="ECO:0000313" key="5">
    <source>
        <dbReference type="EMBL" id="RMX90928.1"/>
    </source>
</evidence>
<accession>A0A3M6XK43</accession>
<evidence type="ECO:0000313" key="6">
    <source>
        <dbReference type="Proteomes" id="UP000281245"/>
    </source>
</evidence>
<dbReference type="EMBL" id="QWIK01002077">
    <property type="protein sequence ID" value="RMX90928.1"/>
    <property type="molecule type" value="Genomic_DNA"/>
</dbReference>
<dbReference type="InterPro" id="IPR036291">
    <property type="entry name" value="NAD(P)-bd_dom_sf"/>
</dbReference>
<comment type="caution">
    <text evidence="5">The sequence shown here is derived from an EMBL/GenBank/DDBJ whole genome shotgun (WGS) entry which is preliminary data.</text>
</comment>
<dbReference type="Pfam" id="PF00106">
    <property type="entry name" value="adh_short"/>
    <property type="match status" value="1"/>
</dbReference>
<organism evidence="5 7">
    <name type="scientific">Hortaea werneckii</name>
    <name type="common">Black yeast</name>
    <name type="synonym">Cladosporium werneckii</name>
    <dbReference type="NCBI Taxonomy" id="91943"/>
    <lineage>
        <taxon>Eukaryota</taxon>
        <taxon>Fungi</taxon>
        <taxon>Dikarya</taxon>
        <taxon>Ascomycota</taxon>
        <taxon>Pezizomycotina</taxon>
        <taxon>Dothideomycetes</taxon>
        <taxon>Dothideomycetidae</taxon>
        <taxon>Mycosphaerellales</taxon>
        <taxon>Teratosphaeriaceae</taxon>
        <taxon>Hortaea</taxon>
    </lineage>
</organism>
<evidence type="ECO:0000313" key="4">
    <source>
        <dbReference type="EMBL" id="RMX72431.1"/>
    </source>
</evidence>
<feature type="region of interest" description="Disordered" evidence="3">
    <location>
        <begin position="144"/>
        <end position="168"/>
    </location>
</feature>
<dbReference type="OrthoDB" id="1933717at2759"/>
<dbReference type="Proteomes" id="UP000282582">
    <property type="component" value="Unassembled WGS sequence"/>
</dbReference>
<evidence type="ECO:0008006" key="8">
    <source>
        <dbReference type="Google" id="ProtNLM"/>
    </source>
</evidence>